<sequence length="244" mass="26184">MIIRAYMAPWRTCRARPICKAALAALVGLAWLSSCLASAAHCVDFFAPSEATKLRLWYNGTTVRAARIFIHPGTTRGWVPDSDIVGGVPRYDIAAVKLETPIVGANVAALVRPDANLEGESNLELQVAGFGETETAFISKLMMHTTVKFLRPQDCPRLGATDAICAGITADACSGDSGGPLFYPPKNGNPAILVGLVSYGPDCDVTLAQGSTPVGFYTDLRKHYDAIMAWVDGHQIDWTPPITY</sequence>
<dbReference type="PROSITE" id="PS00135">
    <property type="entry name" value="TRYPSIN_SER"/>
    <property type="match status" value="1"/>
</dbReference>
<evidence type="ECO:0000259" key="3">
    <source>
        <dbReference type="PROSITE" id="PS50240"/>
    </source>
</evidence>
<evidence type="ECO:0000313" key="5">
    <source>
        <dbReference type="Proteomes" id="UP001205105"/>
    </source>
</evidence>
<dbReference type="InterPro" id="IPR001254">
    <property type="entry name" value="Trypsin_dom"/>
</dbReference>
<dbReference type="SUPFAM" id="SSF50494">
    <property type="entry name" value="Trypsin-like serine proteases"/>
    <property type="match status" value="1"/>
</dbReference>
<gene>
    <name evidence="4" type="ORF">COHA_009991</name>
</gene>
<keyword evidence="2" id="KW-0732">Signal</keyword>
<evidence type="ECO:0000256" key="1">
    <source>
        <dbReference type="ARBA" id="ARBA00023157"/>
    </source>
</evidence>
<feature type="chain" id="PRO_5042059949" description="Peptidase S1 domain-containing protein" evidence="2">
    <location>
        <begin position="38"/>
        <end position="244"/>
    </location>
</feature>
<dbReference type="Proteomes" id="UP001205105">
    <property type="component" value="Unassembled WGS sequence"/>
</dbReference>
<keyword evidence="5" id="KW-1185">Reference proteome</keyword>
<dbReference type="EMBL" id="JADXDR010000202">
    <property type="protein sequence ID" value="KAI7836161.1"/>
    <property type="molecule type" value="Genomic_DNA"/>
</dbReference>
<feature type="domain" description="Peptidase S1" evidence="3">
    <location>
        <begin position="9"/>
        <end position="236"/>
    </location>
</feature>
<dbReference type="AlphaFoldDB" id="A0AAD5DHA8"/>
<organism evidence="4 5">
    <name type="scientific">Chlorella ohadii</name>
    <dbReference type="NCBI Taxonomy" id="2649997"/>
    <lineage>
        <taxon>Eukaryota</taxon>
        <taxon>Viridiplantae</taxon>
        <taxon>Chlorophyta</taxon>
        <taxon>core chlorophytes</taxon>
        <taxon>Trebouxiophyceae</taxon>
        <taxon>Chlorellales</taxon>
        <taxon>Chlorellaceae</taxon>
        <taxon>Chlorella clade</taxon>
        <taxon>Chlorella</taxon>
    </lineage>
</organism>
<proteinExistence type="predicted"/>
<reference evidence="4" key="1">
    <citation type="submission" date="2020-11" db="EMBL/GenBank/DDBJ databases">
        <title>Chlorella ohadii genome sequencing and assembly.</title>
        <authorList>
            <person name="Murik O."/>
            <person name="Treves H."/>
            <person name="Kedem I."/>
            <person name="Shotland Y."/>
            <person name="Kaplan A."/>
        </authorList>
    </citation>
    <scope>NUCLEOTIDE SEQUENCE</scope>
    <source>
        <strain evidence="4">1</strain>
    </source>
</reference>
<dbReference type="InterPro" id="IPR033116">
    <property type="entry name" value="TRYPSIN_SER"/>
</dbReference>
<dbReference type="InterPro" id="IPR043504">
    <property type="entry name" value="Peptidase_S1_PA_chymotrypsin"/>
</dbReference>
<dbReference type="PRINTS" id="PR00722">
    <property type="entry name" value="CHYMOTRYPSIN"/>
</dbReference>
<dbReference type="Gene3D" id="2.40.10.10">
    <property type="entry name" value="Trypsin-like serine proteases"/>
    <property type="match status" value="1"/>
</dbReference>
<evidence type="ECO:0000313" key="4">
    <source>
        <dbReference type="EMBL" id="KAI7836161.1"/>
    </source>
</evidence>
<dbReference type="GO" id="GO:0004252">
    <property type="term" value="F:serine-type endopeptidase activity"/>
    <property type="evidence" value="ECO:0007669"/>
    <property type="project" value="InterPro"/>
</dbReference>
<protein>
    <recommendedName>
        <fullName evidence="3">Peptidase S1 domain-containing protein</fullName>
    </recommendedName>
</protein>
<name>A0AAD5DHA8_9CHLO</name>
<evidence type="ECO:0000256" key="2">
    <source>
        <dbReference type="SAM" id="SignalP"/>
    </source>
</evidence>
<comment type="caution">
    <text evidence="4">The sequence shown here is derived from an EMBL/GenBank/DDBJ whole genome shotgun (WGS) entry which is preliminary data.</text>
</comment>
<dbReference type="PROSITE" id="PS51257">
    <property type="entry name" value="PROKAR_LIPOPROTEIN"/>
    <property type="match status" value="1"/>
</dbReference>
<keyword evidence="1" id="KW-1015">Disulfide bond</keyword>
<dbReference type="PANTHER" id="PTHR24253">
    <property type="entry name" value="TRANSMEMBRANE PROTEASE SERINE"/>
    <property type="match status" value="1"/>
</dbReference>
<accession>A0AAD5DHA8</accession>
<dbReference type="InterPro" id="IPR001314">
    <property type="entry name" value="Peptidase_S1A"/>
</dbReference>
<feature type="signal peptide" evidence="2">
    <location>
        <begin position="1"/>
        <end position="37"/>
    </location>
</feature>
<dbReference type="PROSITE" id="PS50240">
    <property type="entry name" value="TRYPSIN_DOM"/>
    <property type="match status" value="1"/>
</dbReference>
<dbReference type="InterPro" id="IPR009003">
    <property type="entry name" value="Peptidase_S1_PA"/>
</dbReference>
<dbReference type="PANTHER" id="PTHR24253:SF153">
    <property type="entry name" value="SERINE PROTEASE HEPSIN"/>
    <property type="match status" value="1"/>
</dbReference>
<dbReference type="Pfam" id="PF00089">
    <property type="entry name" value="Trypsin"/>
    <property type="match status" value="1"/>
</dbReference>
<dbReference type="SMART" id="SM00020">
    <property type="entry name" value="Tryp_SPc"/>
    <property type="match status" value="1"/>
</dbReference>
<dbReference type="GO" id="GO:0006508">
    <property type="term" value="P:proteolysis"/>
    <property type="evidence" value="ECO:0007669"/>
    <property type="project" value="InterPro"/>
</dbReference>